<name>A0A9D0YQH9_9FIRM</name>
<dbReference type="EMBL" id="DVFO01000013">
    <property type="protein sequence ID" value="HIQ60281.1"/>
    <property type="molecule type" value="Genomic_DNA"/>
</dbReference>
<reference evidence="1" key="1">
    <citation type="submission" date="2020-10" db="EMBL/GenBank/DDBJ databases">
        <authorList>
            <person name="Gilroy R."/>
        </authorList>
    </citation>
    <scope>NUCLEOTIDE SEQUENCE</scope>
    <source>
        <strain evidence="1">ChiGjej2B2-12916</strain>
    </source>
</reference>
<reference evidence="1" key="2">
    <citation type="journal article" date="2021" name="PeerJ">
        <title>Extensive microbial diversity within the chicken gut microbiome revealed by metagenomics and culture.</title>
        <authorList>
            <person name="Gilroy R."/>
            <person name="Ravi A."/>
            <person name="Getino M."/>
            <person name="Pursley I."/>
            <person name="Horton D.L."/>
            <person name="Alikhan N.F."/>
            <person name="Baker D."/>
            <person name="Gharbi K."/>
            <person name="Hall N."/>
            <person name="Watson M."/>
            <person name="Adriaenssens E.M."/>
            <person name="Foster-Nyarko E."/>
            <person name="Jarju S."/>
            <person name="Secka A."/>
            <person name="Antonio M."/>
            <person name="Oren A."/>
            <person name="Chaudhuri R.R."/>
            <person name="La Ragione R."/>
            <person name="Hildebrand F."/>
            <person name="Pallen M.J."/>
        </authorList>
    </citation>
    <scope>NUCLEOTIDE SEQUENCE</scope>
    <source>
        <strain evidence="1">ChiGjej2B2-12916</strain>
    </source>
</reference>
<comment type="caution">
    <text evidence="1">The sequence shown here is derived from an EMBL/GenBank/DDBJ whole genome shotgun (WGS) entry which is preliminary data.</text>
</comment>
<gene>
    <name evidence="1" type="ORF">IAD31_01570</name>
</gene>
<protein>
    <recommendedName>
        <fullName evidence="3">YolD-like protein</fullName>
    </recommendedName>
</protein>
<sequence length="144" mass="16704">MREKRHPYEDILYVPRPTTHMRPPMPRQDRAAQFAPFAALTGHDAAIRETARTTQARRQLSEDEKLILDRKQQFLLEQVHQHPQVTVTYFQPDARKAGGAYQVFTGHVRALDTFRRLLRTMEGKDIPVDDIVALESPLFSQLEL</sequence>
<dbReference type="Proteomes" id="UP000886879">
    <property type="component" value="Unassembled WGS sequence"/>
</dbReference>
<evidence type="ECO:0008006" key="3">
    <source>
        <dbReference type="Google" id="ProtNLM"/>
    </source>
</evidence>
<evidence type="ECO:0000313" key="1">
    <source>
        <dbReference type="EMBL" id="HIQ60281.1"/>
    </source>
</evidence>
<organism evidence="1 2">
    <name type="scientific">Candidatus Enterenecus faecium</name>
    <dbReference type="NCBI Taxonomy" id="2840780"/>
    <lineage>
        <taxon>Bacteria</taxon>
        <taxon>Bacillati</taxon>
        <taxon>Bacillota</taxon>
        <taxon>Clostridia</taxon>
        <taxon>Eubacteriales</taxon>
        <taxon>Candidatus Enterenecus</taxon>
    </lineage>
</organism>
<proteinExistence type="predicted"/>
<accession>A0A9D0YQH9</accession>
<evidence type="ECO:0000313" key="2">
    <source>
        <dbReference type="Proteomes" id="UP000886879"/>
    </source>
</evidence>
<dbReference type="AlphaFoldDB" id="A0A9D0YQH9"/>